<dbReference type="InParanoid" id="A0A059C8H4"/>
<reference evidence="1" key="1">
    <citation type="submission" date="2013-07" db="EMBL/GenBank/DDBJ databases">
        <title>The genome of Eucalyptus grandis.</title>
        <authorList>
            <person name="Schmutz J."/>
            <person name="Hayes R."/>
            <person name="Myburg A."/>
            <person name="Tuskan G."/>
            <person name="Grattapaglia D."/>
            <person name="Rokhsar D.S."/>
        </authorList>
    </citation>
    <scope>NUCLEOTIDE SEQUENCE</scope>
    <source>
        <tissue evidence="1">Leaf extractions</tissue>
    </source>
</reference>
<dbReference type="EMBL" id="KK198757">
    <property type="protein sequence ID" value="KCW74524.1"/>
    <property type="molecule type" value="Genomic_DNA"/>
</dbReference>
<dbReference type="Gramene" id="KCW74524">
    <property type="protein sequence ID" value="KCW74524"/>
    <property type="gene ID" value="EUGRSUZ_E03239"/>
</dbReference>
<evidence type="ECO:0000313" key="1">
    <source>
        <dbReference type="EMBL" id="KCW74524.1"/>
    </source>
</evidence>
<organism evidence="1">
    <name type="scientific">Eucalyptus grandis</name>
    <name type="common">Flooded gum</name>
    <dbReference type="NCBI Taxonomy" id="71139"/>
    <lineage>
        <taxon>Eukaryota</taxon>
        <taxon>Viridiplantae</taxon>
        <taxon>Streptophyta</taxon>
        <taxon>Embryophyta</taxon>
        <taxon>Tracheophyta</taxon>
        <taxon>Spermatophyta</taxon>
        <taxon>Magnoliopsida</taxon>
        <taxon>eudicotyledons</taxon>
        <taxon>Gunneridae</taxon>
        <taxon>Pentapetalae</taxon>
        <taxon>rosids</taxon>
        <taxon>malvids</taxon>
        <taxon>Myrtales</taxon>
        <taxon>Myrtaceae</taxon>
        <taxon>Myrtoideae</taxon>
        <taxon>Eucalypteae</taxon>
        <taxon>Eucalyptus</taxon>
    </lineage>
</organism>
<name>A0A059C8H4_EUCGR</name>
<protein>
    <submittedName>
        <fullName evidence="1">Uncharacterized protein</fullName>
    </submittedName>
</protein>
<gene>
    <name evidence="1" type="ORF">EUGRSUZ_E03239</name>
</gene>
<dbReference type="AlphaFoldDB" id="A0A059C8H4"/>
<proteinExistence type="predicted"/>
<accession>A0A059C8H4</accession>
<sequence length="124" mass="13628">MLSSRELLPGKPFVFFCSRDLFIGEAKLIPVDARAEYVSTTAEHSPKAAPLAFPAYDPLSYAVTFPKAGGRVTMTAPAVVTENLAQEIEESPPAKAVWTDLGPDTVDNLEFYGEFLIRITYKNE</sequence>